<reference evidence="3 4" key="1">
    <citation type="submission" date="2017-02" db="EMBL/GenBank/DDBJ databases">
        <authorList>
            <person name="Peterson S.W."/>
        </authorList>
    </citation>
    <scope>NUCLEOTIDE SEQUENCE [LARGE SCALE GENOMIC DNA]</scope>
    <source>
        <strain evidence="3 4">USBA 369</strain>
    </source>
</reference>
<evidence type="ECO:0000256" key="1">
    <source>
        <dbReference type="SAM" id="MobiDB-lite"/>
    </source>
</evidence>
<organism evidence="3 4">
    <name type="scientific">Consotaella salsifontis</name>
    <dbReference type="NCBI Taxonomy" id="1365950"/>
    <lineage>
        <taxon>Bacteria</taxon>
        <taxon>Pseudomonadati</taxon>
        <taxon>Pseudomonadota</taxon>
        <taxon>Alphaproteobacteria</taxon>
        <taxon>Hyphomicrobiales</taxon>
        <taxon>Aurantimonadaceae</taxon>
        <taxon>Consotaella</taxon>
    </lineage>
</organism>
<dbReference type="AlphaFoldDB" id="A0A1T4RME7"/>
<accession>A0A1T4RME7</accession>
<sequence>MLDGIVGYVRNKPRTSALTGAAVVAAFGLLAWDASRGGALLAYLPLLLCFAMHGLMHGRHGGHGGDQNGEGALKEIMLEPNEERTSGHGHD</sequence>
<keyword evidence="2" id="KW-0812">Transmembrane</keyword>
<feature type="transmembrane region" description="Helical" evidence="2">
    <location>
        <begin position="15"/>
        <end position="32"/>
    </location>
</feature>
<dbReference type="STRING" id="1365950.SAMN05428963_10795"/>
<protein>
    <recommendedName>
        <fullName evidence="5">DUF2933 domain-containing protein</fullName>
    </recommendedName>
</protein>
<name>A0A1T4RME7_9HYPH</name>
<keyword evidence="2" id="KW-1133">Transmembrane helix</keyword>
<dbReference type="Pfam" id="PF11666">
    <property type="entry name" value="DUF2933"/>
    <property type="match status" value="1"/>
</dbReference>
<keyword evidence="4" id="KW-1185">Reference proteome</keyword>
<proteinExistence type="predicted"/>
<evidence type="ECO:0008006" key="5">
    <source>
        <dbReference type="Google" id="ProtNLM"/>
    </source>
</evidence>
<evidence type="ECO:0000313" key="4">
    <source>
        <dbReference type="Proteomes" id="UP000190135"/>
    </source>
</evidence>
<dbReference type="RefSeq" id="WP_078708599.1">
    <property type="nucleotide sequence ID" value="NZ_FUXL01000007.1"/>
</dbReference>
<gene>
    <name evidence="3" type="ORF">SAMN05428963_10795</name>
</gene>
<evidence type="ECO:0000313" key="3">
    <source>
        <dbReference type="EMBL" id="SKA17139.1"/>
    </source>
</evidence>
<feature type="region of interest" description="Disordered" evidence="1">
    <location>
        <begin position="60"/>
        <end position="91"/>
    </location>
</feature>
<feature type="compositionally biased region" description="Basic and acidic residues" evidence="1">
    <location>
        <begin position="72"/>
        <end position="91"/>
    </location>
</feature>
<dbReference type="EMBL" id="FUXL01000007">
    <property type="protein sequence ID" value="SKA17139.1"/>
    <property type="molecule type" value="Genomic_DNA"/>
</dbReference>
<feature type="transmembrane region" description="Helical" evidence="2">
    <location>
        <begin position="38"/>
        <end position="56"/>
    </location>
</feature>
<dbReference type="InterPro" id="IPR021682">
    <property type="entry name" value="DUF2933"/>
</dbReference>
<evidence type="ECO:0000256" key="2">
    <source>
        <dbReference type="SAM" id="Phobius"/>
    </source>
</evidence>
<dbReference type="Proteomes" id="UP000190135">
    <property type="component" value="Unassembled WGS sequence"/>
</dbReference>
<keyword evidence="2" id="KW-0472">Membrane</keyword>